<evidence type="ECO:0000313" key="2">
    <source>
        <dbReference type="EMBL" id="ARF52379.1"/>
    </source>
</evidence>
<reference evidence="2 3" key="1">
    <citation type="submission" date="2016-10" db="EMBL/GenBank/DDBJ databases">
        <title>Complete Genome Assembly of Pantoea stewartii subsp. stewartii DC283, a Corn Pathogen.</title>
        <authorList>
            <person name="Duong D.A."/>
            <person name="Stevens A.M."/>
            <person name="Jensen R.V."/>
        </authorList>
    </citation>
    <scope>NUCLEOTIDE SEQUENCE [LARGE SCALE GENOMIC DNA]</scope>
    <source>
        <strain evidence="2 3">DC283</strain>
        <plasmid evidence="2 3">pDSJ09</plasmid>
    </source>
</reference>
<feature type="region of interest" description="Disordered" evidence="1">
    <location>
        <begin position="1"/>
        <end position="43"/>
    </location>
</feature>
<name>A0ABN4ZD34_PANSE</name>
<protein>
    <submittedName>
        <fullName evidence="2">Uncharacterized protein</fullName>
    </submittedName>
</protein>
<dbReference type="RefSeq" id="WP_044242605.1">
    <property type="nucleotide sequence ID" value="NZ_AHIE01000028.1"/>
</dbReference>
<keyword evidence="2" id="KW-0614">Plasmid</keyword>
<proteinExistence type="predicted"/>
<dbReference type="EMBL" id="CP017590">
    <property type="protein sequence ID" value="ARF52379.1"/>
    <property type="molecule type" value="Genomic_DNA"/>
</dbReference>
<accession>A0ABN4ZD34</accession>
<organism evidence="2 3">
    <name type="scientific">Pantoea stewartii subsp. stewartii DC283</name>
    <dbReference type="NCBI Taxonomy" id="660596"/>
    <lineage>
        <taxon>Bacteria</taxon>
        <taxon>Pseudomonadati</taxon>
        <taxon>Pseudomonadota</taxon>
        <taxon>Gammaproteobacteria</taxon>
        <taxon>Enterobacterales</taxon>
        <taxon>Erwiniaceae</taxon>
        <taxon>Pantoea</taxon>
    </lineage>
</organism>
<sequence length="101" mass="11024">MRNRSHTPPRDEAAFIHGGSAGLSAKETELPSKKQASGKAKPVSISLADENLRAIDNVIKDEMLSGRTRVNRSDVVRAAVMALDTLSREEITQLIEKAKLK</sequence>
<dbReference type="Proteomes" id="UP000192380">
    <property type="component" value="Plasmid pDSJ09"/>
</dbReference>
<gene>
    <name evidence="2" type="ORF">DSJ_24345</name>
</gene>
<keyword evidence="3" id="KW-1185">Reference proteome</keyword>
<evidence type="ECO:0000256" key="1">
    <source>
        <dbReference type="SAM" id="MobiDB-lite"/>
    </source>
</evidence>
<evidence type="ECO:0000313" key="3">
    <source>
        <dbReference type="Proteomes" id="UP000192380"/>
    </source>
</evidence>
<geneLocation type="plasmid" evidence="2 3">
    <name>pDSJ09</name>
</geneLocation>